<accession>A0A067JFI1</accession>
<feature type="transmembrane region" description="Helical" evidence="2">
    <location>
        <begin position="194"/>
        <end position="213"/>
    </location>
</feature>
<protein>
    <submittedName>
        <fullName evidence="3">Uncharacterized protein</fullName>
    </submittedName>
</protein>
<keyword evidence="2" id="KW-0812">Transmembrane</keyword>
<dbReference type="EMBL" id="KK915447">
    <property type="protein sequence ID" value="KDP22597.1"/>
    <property type="molecule type" value="Genomic_DNA"/>
</dbReference>
<keyword evidence="2" id="KW-1133">Transmembrane helix</keyword>
<reference evidence="3 4" key="1">
    <citation type="journal article" date="2014" name="PLoS ONE">
        <title>Global Analysis of Gene Expression Profiles in Physic Nut (Jatropha curcas L.) Seedlings Exposed to Salt Stress.</title>
        <authorList>
            <person name="Zhang L."/>
            <person name="Zhang C."/>
            <person name="Wu P."/>
            <person name="Chen Y."/>
            <person name="Li M."/>
            <person name="Jiang H."/>
            <person name="Wu G."/>
        </authorList>
    </citation>
    <scope>NUCLEOTIDE SEQUENCE [LARGE SCALE GENOMIC DNA]</scope>
    <source>
        <strain evidence="4">cv. GZQX0401</strain>
        <tissue evidence="3">Young leaves</tissue>
    </source>
</reference>
<keyword evidence="4" id="KW-1185">Reference proteome</keyword>
<sequence>MERASKEEQNLKQQYKHLQQEWDSIKNSKPRTLRRSATDSRTILKGLKLFDNSPRKLMSSLQHTRSSLDNGEWKVRDNDLAVVEILRERRAAIQSGKLKGRRRLFNDAEEGDFVEETEMRSIFSYDSDNENQSVQNNQLCPLYASYSPLSSTSSSSYVCDDCMEKEMVAHEGENKMEKEPAITKQEEKRSDVKGITRIIILLVFLIGIISFAMRSFSGYGYRNEMVLVPT</sequence>
<dbReference type="AlphaFoldDB" id="A0A067JFI1"/>
<feature type="compositionally biased region" description="Basic and acidic residues" evidence="1">
    <location>
        <begin position="1"/>
        <end position="10"/>
    </location>
</feature>
<evidence type="ECO:0000313" key="3">
    <source>
        <dbReference type="EMBL" id="KDP22597.1"/>
    </source>
</evidence>
<evidence type="ECO:0000313" key="4">
    <source>
        <dbReference type="Proteomes" id="UP000027138"/>
    </source>
</evidence>
<keyword evidence="2" id="KW-0472">Membrane</keyword>
<gene>
    <name evidence="3" type="ORF">JCGZ_26428</name>
</gene>
<organism evidence="3 4">
    <name type="scientific">Jatropha curcas</name>
    <name type="common">Barbados nut</name>
    <dbReference type="NCBI Taxonomy" id="180498"/>
    <lineage>
        <taxon>Eukaryota</taxon>
        <taxon>Viridiplantae</taxon>
        <taxon>Streptophyta</taxon>
        <taxon>Embryophyta</taxon>
        <taxon>Tracheophyta</taxon>
        <taxon>Spermatophyta</taxon>
        <taxon>Magnoliopsida</taxon>
        <taxon>eudicotyledons</taxon>
        <taxon>Gunneridae</taxon>
        <taxon>Pentapetalae</taxon>
        <taxon>rosids</taxon>
        <taxon>fabids</taxon>
        <taxon>Malpighiales</taxon>
        <taxon>Euphorbiaceae</taxon>
        <taxon>Crotonoideae</taxon>
        <taxon>Jatropheae</taxon>
        <taxon>Jatropha</taxon>
    </lineage>
</organism>
<evidence type="ECO:0000256" key="1">
    <source>
        <dbReference type="SAM" id="MobiDB-lite"/>
    </source>
</evidence>
<evidence type="ECO:0000256" key="2">
    <source>
        <dbReference type="SAM" id="Phobius"/>
    </source>
</evidence>
<name>A0A067JFI1_JATCU</name>
<proteinExistence type="predicted"/>
<feature type="region of interest" description="Disordered" evidence="1">
    <location>
        <begin position="1"/>
        <end position="37"/>
    </location>
</feature>
<dbReference type="OrthoDB" id="1739873at2759"/>
<dbReference type="Proteomes" id="UP000027138">
    <property type="component" value="Unassembled WGS sequence"/>
</dbReference>